<evidence type="ECO:0000313" key="13">
    <source>
        <dbReference type="Proteomes" id="UP000694845"/>
    </source>
</evidence>
<dbReference type="Proteomes" id="UP000694845">
    <property type="component" value="Unplaced"/>
</dbReference>
<dbReference type="InterPro" id="IPR045002">
    <property type="entry name" value="Ech1-like"/>
</dbReference>
<dbReference type="Gene3D" id="1.10.12.10">
    <property type="entry name" value="Lyase 2-enoyl-coa Hydratase, Chain A, domain 2"/>
    <property type="match status" value="1"/>
</dbReference>
<comment type="catalytic activity">
    <reaction evidence="10">
        <text>(3E,5Z,8Z,11Z,14Z)-eicosapentaenoyl-CoA = (2E,4E,8Z,11Z,14Z)-eicosapentaenoyl-CoA</text>
        <dbReference type="Rhea" id="RHEA:45224"/>
        <dbReference type="ChEBI" id="CHEBI:85090"/>
        <dbReference type="ChEBI" id="CHEBI:85091"/>
    </reaction>
</comment>
<keyword evidence="13" id="KW-1185">Reference proteome</keyword>
<evidence type="ECO:0000256" key="3">
    <source>
        <dbReference type="ARBA" id="ARBA00005254"/>
    </source>
</evidence>
<dbReference type="GO" id="GO:0006635">
    <property type="term" value="P:fatty acid beta-oxidation"/>
    <property type="evidence" value="ECO:0007669"/>
    <property type="project" value="UniProtKB-UniPathway"/>
</dbReference>
<gene>
    <name evidence="14" type="primary">LOC110988065</name>
</gene>
<dbReference type="OrthoDB" id="14970at2759"/>
<dbReference type="FunFam" id="1.10.12.10:FF:000004">
    <property type="entry name" value="Delta3,5-delta2,4-dienoyl-CoA isomerase"/>
    <property type="match status" value="1"/>
</dbReference>
<keyword evidence="4" id="KW-0276">Fatty acid metabolism</keyword>
<dbReference type="GO" id="GO:0005777">
    <property type="term" value="C:peroxisome"/>
    <property type="evidence" value="ECO:0007669"/>
    <property type="project" value="UniProtKB-SubCell"/>
</dbReference>
<evidence type="ECO:0000256" key="7">
    <source>
        <dbReference type="ARBA" id="ARBA00023140"/>
    </source>
</evidence>
<name>A0A8B7ZPL5_ACAPL</name>
<dbReference type="PANTHER" id="PTHR43149:SF1">
    <property type="entry name" value="DELTA(3,5)-DELTA(2,4)-DIENOYL-COA ISOMERASE, MITOCHONDRIAL"/>
    <property type="match status" value="1"/>
</dbReference>
<comment type="catalytic activity">
    <reaction evidence="9">
        <text>(3E,5Z)-octadienoyl-CoA = (2E,4E)-octadienoyl-CoA</text>
        <dbReference type="Rhea" id="RHEA:45244"/>
        <dbReference type="ChEBI" id="CHEBI:62243"/>
        <dbReference type="ChEBI" id="CHEBI:85108"/>
    </reaction>
</comment>
<evidence type="ECO:0000256" key="4">
    <source>
        <dbReference type="ARBA" id="ARBA00022832"/>
    </source>
</evidence>
<dbReference type="GO" id="GO:0005739">
    <property type="term" value="C:mitochondrion"/>
    <property type="evidence" value="ECO:0007669"/>
    <property type="project" value="TreeGrafter"/>
</dbReference>
<dbReference type="FunFam" id="3.90.226.10:FF:000024">
    <property type="entry name" value="Delta3,5-delta2,4-dienoyl-CoA isomerase"/>
    <property type="match status" value="1"/>
</dbReference>
<dbReference type="InterPro" id="IPR001753">
    <property type="entry name" value="Enoyl-CoA_hydra/iso"/>
</dbReference>
<keyword evidence="6" id="KW-0443">Lipid metabolism</keyword>
<accession>A0A8B7ZPL5</accession>
<dbReference type="KEGG" id="aplc:110988065"/>
<evidence type="ECO:0000256" key="11">
    <source>
        <dbReference type="ARBA" id="ARBA00055786"/>
    </source>
</evidence>
<dbReference type="AlphaFoldDB" id="A0A8B7ZPL5"/>
<dbReference type="GeneID" id="110988065"/>
<comment type="pathway">
    <text evidence="2">Lipid metabolism; fatty acid beta-oxidation.</text>
</comment>
<dbReference type="SUPFAM" id="SSF52096">
    <property type="entry name" value="ClpP/crotonase"/>
    <property type="match status" value="1"/>
</dbReference>
<keyword evidence="7" id="KW-0576">Peroxisome</keyword>
<protein>
    <recommendedName>
        <fullName evidence="12">Delta(3,5)-Delta(2,4)-dienoyl-CoA isomerase, mitochondrial</fullName>
    </recommendedName>
</protein>
<dbReference type="CDD" id="cd06558">
    <property type="entry name" value="crotonase-like"/>
    <property type="match status" value="1"/>
</dbReference>
<evidence type="ECO:0000256" key="9">
    <source>
        <dbReference type="ARBA" id="ARBA00051408"/>
    </source>
</evidence>
<evidence type="ECO:0000256" key="8">
    <source>
        <dbReference type="ARBA" id="ARBA00023235"/>
    </source>
</evidence>
<dbReference type="InterPro" id="IPR014748">
    <property type="entry name" value="Enoyl-CoA_hydra_C"/>
</dbReference>
<keyword evidence="8" id="KW-0413">Isomerase</keyword>
<reference evidence="14" key="1">
    <citation type="submission" date="2025-08" db="UniProtKB">
        <authorList>
            <consortium name="RefSeq"/>
        </authorList>
    </citation>
    <scope>IDENTIFICATION</scope>
</reference>
<dbReference type="PANTHER" id="PTHR43149">
    <property type="entry name" value="ENOYL-COA HYDRATASE"/>
    <property type="match status" value="1"/>
</dbReference>
<comment type="similarity">
    <text evidence="3">Belongs to the enoyl-CoA hydratase/isomerase family.</text>
</comment>
<evidence type="ECO:0000256" key="2">
    <source>
        <dbReference type="ARBA" id="ARBA00005005"/>
    </source>
</evidence>
<evidence type="ECO:0000256" key="10">
    <source>
        <dbReference type="ARBA" id="ARBA00052809"/>
    </source>
</evidence>
<evidence type="ECO:0000256" key="12">
    <source>
        <dbReference type="ARBA" id="ARBA00071021"/>
    </source>
</evidence>
<proteinExistence type="inferred from homology"/>
<evidence type="ECO:0000256" key="5">
    <source>
        <dbReference type="ARBA" id="ARBA00022990"/>
    </source>
</evidence>
<comment type="subcellular location">
    <subcellularLocation>
        <location evidence="1">Peroxisome</location>
    </subcellularLocation>
</comment>
<evidence type="ECO:0000256" key="6">
    <source>
        <dbReference type="ARBA" id="ARBA00023098"/>
    </source>
</evidence>
<sequence>MCQIFARRLIDCRESILEGLFDLIHFDLIHCFLKTLSGNNFVGRAVLLRHMTSDAPFNYDYETLAVSQPRDYVKQVELNRPEKRNAMNQTFFREMRECFHQFAEDGDCRAVVLTGAGKVFSTGLDLMDLAQIYSVDMDIGRKAVFLKRKLTEMQDAFTAMEKSLKPVISAVHEACIGAGLEMITACDMRLCTQDAWFQIKEVEMGLAADIGTLQRFPKIIGNDSWLREIIYTARKFSSDEAREKGFVSGVFETREAMLEGALDIATLIASRSPIAVRTSKASVLFSRDHSVADGLHDVSTWNASMLQSEDLMKAISAAMQKTEPTFSKL</sequence>
<dbReference type="Pfam" id="PF00378">
    <property type="entry name" value="ECH_1"/>
    <property type="match status" value="1"/>
</dbReference>
<organism evidence="13 14">
    <name type="scientific">Acanthaster planci</name>
    <name type="common">Crown-of-thorns starfish</name>
    <dbReference type="NCBI Taxonomy" id="133434"/>
    <lineage>
        <taxon>Eukaryota</taxon>
        <taxon>Metazoa</taxon>
        <taxon>Echinodermata</taxon>
        <taxon>Eleutherozoa</taxon>
        <taxon>Asterozoa</taxon>
        <taxon>Asteroidea</taxon>
        <taxon>Valvatacea</taxon>
        <taxon>Valvatida</taxon>
        <taxon>Acanthasteridae</taxon>
        <taxon>Acanthaster</taxon>
    </lineage>
</organism>
<evidence type="ECO:0000313" key="14">
    <source>
        <dbReference type="RefSeq" id="XP_022106987.1"/>
    </source>
</evidence>
<dbReference type="GO" id="GO:0051750">
    <property type="term" value="F:delta(3,5)-delta(2,4)-dienoyl-CoA isomerase activity"/>
    <property type="evidence" value="ECO:0007669"/>
    <property type="project" value="TreeGrafter"/>
</dbReference>
<dbReference type="InterPro" id="IPR029045">
    <property type="entry name" value="ClpP/crotonase-like_dom_sf"/>
</dbReference>
<comment type="function">
    <text evidence="11">Isomerization of 3-trans,5-cis-dienoyl-CoA to 2-trans,4-trans-dienoyl-CoA.</text>
</comment>
<evidence type="ECO:0000256" key="1">
    <source>
        <dbReference type="ARBA" id="ARBA00004275"/>
    </source>
</evidence>
<dbReference type="Gene3D" id="3.90.226.10">
    <property type="entry name" value="2-enoyl-CoA Hydratase, Chain A, domain 1"/>
    <property type="match status" value="1"/>
</dbReference>
<keyword evidence="5" id="KW-0007">Acetylation</keyword>
<dbReference type="UniPathway" id="UPA00659"/>
<dbReference type="RefSeq" id="XP_022106987.1">
    <property type="nucleotide sequence ID" value="XM_022251295.1"/>
</dbReference>